<proteinExistence type="predicted"/>
<dbReference type="EMBL" id="SDAM02000556">
    <property type="protein sequence ID" value="KAH6823908.1"/>
    <property type="molecule type" value="Genomic_DNA"/>
</dbReference>
<accession>A0AAD4IZJ8</accession>
<dbReference type="Proteomes" id="UP001190926">
    <property type="component" value="Unassembled WGS sequence"/>
</dbReference>
<organism evidence="3 4">
    <name type="scientific">Perilla frutescens var. hirtella</name>
    <name type="common">Perilla citriodora</name>
    <name type="synonym">Perilla setoyensis</name>
    <dbReference type="NCBI Taxonomy" id="608512"/>
    <lineage>
        <taxon>Eukaryota</taxon>
        <taxon>Viridiplantae</taxon>
        <taxon>Streptophyta</taxon>
        <taxon>Embryophyta</taxon>
        <taxon>Tracheophyta</taxon>
        <taxon>Spermatophyta</taxon>
        <taxon>Magnoliopsida</taxon>
        <taxon>eudicotyledons</taxon>
        <taxon>Gunneridae</taxon>
        <taxon>Pentapetalae</taxon>
        <taxon>asterids</taxon>
        <taxon>lamiids</taxon>
        <taxon>Lamiales</taxon>
        <taxon>Lamiaceae</taxon>
        <taxon>Nepetoideae</taxon>
        <taxon>Elsholtzieae</taxon>
        <taxon>Perilla</taxon>
    </lineage>
</organism>
<protein>
    <submittedName>
        <fullName evidence="3">Uncharacterized protein</fullName>
    </submittedName>
</protein>
<comment type="caution">
    <text evidence="3">The sequence shown here is derived from an EMBL/GenBank/DDBJ whole genome shotgun (WGS) entry which is preliminary data.</text>
</comment>
<keyword evidence="1" id="KW-0175">Coiled coil</keyword>
<feature type="compositionally biased region" description="Low complexity" evidence="2">
    <location>
        <begin position="53"/>
        <end position="62"/>
    </location>
</feature>
<name>A0AAD4IZJ8_PERFH</name>
<feature type="region of interest" description="Disordered" evidence="2">
    <location>
        <begin position="1"/>
        <end position="62"/>
    </location>
</feature>
<dbReference type="AlphaFoldDB" id="A0AAD4IZJ8"/>
<evidence type="ECO:0000313" key="3">
    <source>
        <dbReference type="EMBL" id="KAH6823908.1"/>
    </source>
</evidence>
<sequence>MSDSEQTDISSPELRITEAPVAKGASTSRAKRLGDKSSEATSPPPKCSNSEAPSTVVVSQPSSTPVVINVDASRPPCKNPSGSSAKLVPLKSFLMEFQKSVTDNSTPEDFKKESLDQFLLRQHLTTQADELQRVSELSEKLEKVVEERRDMAVRESVLFDERDAAQALATSAQAVLERNLELQTITEREKSALQVRLKFGPYKEAFYQEGKRTVVKEIKERLPDPDLSFFEFEDGAEARKETRVTEIVVEAGEEAAVDEA</sequence>
<feature type="compositionally biased region" description="Polar residues" evidence="2">
    <location>
        <begin position="1"/>
        <end position="10"/>
    </location>
</feature>
<keyword evidence="4" id="KW-1185">Reference proteome</keyword>
<gene>
    <name evidence="3" type="ORF">C2S53_013604</name>
</gene>
<evidence type="ECO:0000256" key="1">
    <source>
        <dbReference type="SAM" id="Coils"/>
    </source>
</evidence>
<evidence type="ECO:0000256" key="2">
    <source>
        <dbReference type="SAM" id="MobiDB-lite"/>
    </source>
</evidence>
<reference evidence="3 4" key="1">
    <citation type="journal article" date="2021" name="Nat. Commun.">
        <title>Incipient diploidization of the medicinal plant Perilla within 10,000 years.</title>
        <authorList>
            <person name="Zhang Y."/>
            <person name="Shen Q."/>
            <person name="Leng L."/>
            <person name="Zhang D."/>
            <person name="Chen S."/>
            <person name="Shi Y."/>
            <person name="Ning Z."/>
            <person name="Chen S."/>
        </authorList>
    </citation>
    <scope>NUCLEOTIDE SEQUENCE [LARGE SCALE GENOMIC DNA]</scope>
    <source>
        <strain evidence="4">cv. PC099</strain>
    </source>
</reference>
<evidence type="ECO:0000313" key="4">
    <source>
        <dbReference type="Proteomes" id="UP001190926"/>
    </source>
</evidence>
<feature type="coiled-coil region" evidence="1">
    <location>
        <begin position="127"/>
        <end position="154"/>
    </location>
</feature>